<sequence length="102" mass="11525">MTKTILNDVYELLNSIGAVRSEGEFSTEWLGRSECYLRTLRFKGSDASVGAVAICASKLQHYGKRMLNTEQHSELGKQFLQLSEQCHKLINIKSTAEWLNVC</sequence>
<evidence type="ECO:0000313" key="1">
    <source>
        <dbReference type="EMBL" id="CUH58758.1"/>
    </source>
</evidence>
<dbReference type="AlphaFoldDB" id="A0A0P1EUU9"/>
<dbReference type="InterPro" id="IPR046734">
    <property type="entry name" value="DUF6626"/>
</dbReference>
<reference evidence="1 2" key="1">
    <citation type="submission" date="2015-09" db="EMBL/GenBank/DDBJ databases">
        <authorList>
            <consortium name="Swine Surveillance"/>
        </authorList>
    </citation>
    <scope>NUCLEOTIDE SEQUENCE [LARGE SCALE GENOMIC DNA]</scope>
    <source>
        <strain evidence="1 2">CECT 5294</strain>
    </source>
</reference>
<proteinExistence type="predicted"/>
<organism evidence="1 2">
    <name type="scientific">Thalassobacter stenotrophicus</name>
    <dbReference type="NCBI Taxonomy" id="266809"/>
    <lineage>
        <taxon>Bacteria</taxon>
        <taxon>Pseudomonadati</taxon>
        <taxon>Pseudomonadota</taxon>
        <taxon>Alphaproteobacteria</taxon>
        <taxon>Rhodobacterales</taxon>
        <taxon>Roseobacteraceae</taxon>
        <taxon>Thalassobacter</taxon>
    </lineage>
</organism>
<dbReference type="EMBL" id="CYRX01000005">
    <property type="protein sequence ID" value="CUH58758.1"/>
    <property type="molecule type" value="Genomic_DNA"/>
</dbReference>
<dbReference type="Proteomes" id="UP000051298">
    <property type="component" value="Unassembled WGS sequence"/>
</dbReference>
<dbReference type="Pfam" id="PF20331">
    <property type="entry name" value="DUF6626"/>
    <property type="match status" value="1"/>
</dbReference>
<accession>A0A0P1EUU9</accession>
<evidence type="ECO:0000313" key="2">
    <source>
        <dbReference type="Proteomes" id="UP000051298"/>
    </source>
</evidence>
<protein>
    <submittedName>
        <fullName evidence="1">Uncharacterized protein</fullName>
    </submittedName>
</protein>
<name>A0A0P1EUU9_9RHOB</name>
<gene>
    <name evidence="1" type="ORF">THS5294_00036</name>
</gene>